<dbReference type="Gene3D" id="4.10.240.10">
    <property type="entry name" value="Zn(2)-C6 fungal-type DNA-binding domain"/>
    <property type="match status" value="1"/>
</dbReference>
<dbReference type="AlphaFoldDB" id="A0A9W9IA54"/>
<keyword evidence="4" id="KW-0805">Transcription regulation</keyword>
<evidence type="ECO:0000256" key="5">
    <source>
        <dbReference type="ARBA" id="ARBA00023125"/>
    </source>
</evidence>
<dbReference type="SUPFAM" id="SSF57701">
    <property type="entry name" value="Zn2/Cys6 DNA-binding domain"/>
    <property type="match status" value="1"/>
</dbReference>
<proteinExistence type="predicted"/>
<dbReference type="InterPro" id="IPR050797">
    <property type="entry name" value="Carb_Metab_Trans_Reg"/>
</dbReference>
<evidence type="ECO:0000256" key="4">
    <source>
        <dbReference type="ARBA" id="ARBA00023015"/>
    </source>
</evidence>
<comment type="subcellular location">
    <subcellularLocation>
        <location evidence="1">Nucleus</location>
    </subcellularLocation>
</comment>
<evidence type="ECO:0000313" key="10">
    <source>
        <dbReference type="EMBL" id="KAJ5173115.1"/>
    </source>
</evidence>
<evidence type="ECO:0000256" key="8">
    <source>
        <dbReference type="SAM" id="MobiDB-lite"/>
    </source>
</evidence>
<evidence type="ECO:0000313" key="11">
    <source>
        <dbReference type="Proteomes" id="UP001146351"/>
    </source>
</evidence>
<evidence type="ECO:0000256" key="3">
    <source>
        <dbReference type="ARBA" id="ARBA00022833"/>
    </source>
</evidence>
<protein>
    <recommendedName>
        <fullName evidence="9">Zn(2)-C6 fungal-type domain-containing protein</fullName>
    </recommendedName>
</protein>
<name>A0A9W9IA54_9EURO</name>
<dbReference type="GO" id="GO:0005634">
    <property type="term" value="C:nucleus"/>
    <property type="evidence" value="ECO:0007669"/>
    <property type="project" value="UniProtKB-SubCell"/>
</dbReference>
<evidence type="ECO:0000259" key="9">
    <source>
        <dbReference type="PROSITE" id="PS50048"/>
    </source>
</evidence>
<keyword evidence="2" id="KW-0479">Metal-binding</keyword>
<gene>
    <name evidence="10" type="ORF">N7492_005708</name>
</gene>
<organism evidence="10 11">
    <name type="scientific">Penicillium capsulatum</name>
    <dbReference type="NCBI Taxonomy" id="69766"/>
    <lineage>
        <taxon>Eukaryota</taxon>
        <taxon>Fungi</taxon>
        <taxon>Dikarya</taxon>
        <taxon>Ascomycota</taxon>
        <taxon>Pezizomycotina</taxon>
        <taxon>Eurotiomycetes</taxon>
        <taxon>Eurotiomycetidae</taxon>
        <taxon>Eurotiales</taxon>
        <taxon>Aspergillaceae</taxon>
        <taxon>Penicillium</taxon>
    </lineage>
</organism>
<feature type="compositionally biased region" description="Basic residues" evidence="8">
    <location>
        <begin position="57"/>
        <end position="66"/>
    </location>
</feature>
<dbReference type="GO" id="GO:0003677">
    <property type="term" value="F:DNA binding"/>
    <property type="evidence" value="ECO:0007669"/>
    <property type="project" value="UniProtKB-KW"/>
</dbReference>
<keyword evidence="6" id="KW-0804">Transcription</keyword>
<dbReference type="GO" id="GO:0008270">
    <property type="term" value="F:zinc ion binding"/>
    <property type="evidence" value="ECO:0007669"/>
    <property type="project" value="InterPro"/>
</dbReference>
<reference evidence="10" key="1">
    <citation type="submission" date="2022-11" db="EMBL/GenBank/DDBJ databases">
        <authorList>
            <person name="Petersen C."/>
        </authorList>
    </citation>
    <scope>NUCLEOTIDE SEQUENCE</scope>
    <source>
        <strain evidence="10">IBT 21917</strain>
    </source>
</reference>
<keyword evidence="3" id="KW-0862">Zinc</keyword>
<dbReference type="EMBL" id="JAPQKO010000003">
    <property type="protein sequence ID" value="KAJ5173115.1"/>
    <property type="molecule type" value="Genomic_DNA"/>
</dbReference>
<dbReference type="CDD" id="cd00067">
    <property type="entry name" value="GAL4"/>
    <property type="match status" value="1"/>
</dbReference>
<dbReference type="GO" id="GO:0000981">
    <property type="term" value="F:DNA-binding transcription factor activity, RNA polymerase II-specific"/>
    <property type="evidence" value="ECO:0007669"/>
    <property type="project" value="InterPro"/>
</dbReference>
<dbReference type="Proteomes" id="UP001146351">
    <property type="component" value="Unassembled WGS sequence"/>
</dbReference>
<feature type="region of interest" description="Disordered" evidence="8">
    <location>
        <begin position="57"/>
        <end position="102"/>
    </location>
</feature>
<keyword evidence="5" id="KW-0238">DNA-binding</keyword>
<dbReference type="SMART" id="SM00066">
    <property type="entry name" value="GAL4"/>
    <property type="match status" value="1"/>
</dbReference>
<dbReference type="Pfam" id="PF00172">
    <property type="entry name" value="Zn_clus"/>
    <property type="match status" value="1"/>
</dbReference>
<reference evidence="10" key="2">
    <citation type="journal article" date="2023" name="IMA Fungus">
        <title>Comparative genomic study of the Penicillium genus elucidates a diverse pangenome and 15 lateral gene transfer events.</title>
        <authorList>
            <person name="Petersen C."/>
            <person name="Sorensen T."/>
            <person name="Nielsen M.R."/>
            <person name="Sondergaard T.E."/>
            <person name="Sorensen J.L."/>
            <person name="Fitzpatrick D.A."/>
            <person name="Frisvad J.C."/>
            <person name="Nielsen K.L."/>
        </authorList>
    </citation>
    <scope>NUCLEOTIDE SEQUENCE</scope>
    <source>
        <strain evidence="10">IBT 21917</strain>
    </source>
</reference>
<feature type="compositionally biased region" description="Basic and acidic residues" evidence="8">
    <location>
        <begin position="71"/>
        <end position="89"/>
    </location>
</feature>
<accession>A0A9W9IA54</accession>
<keyword evidence="7" id="KW-0539">Nucleus</keyword>
<dbReference type="OrthoDB" id="434972at2759"/>
<dbReference type="InterPro" id="IPR001138">
    <property type="entry name" value="Zn2Cys6_DnaBD"/>
</dbReference>
<dbReference type="InterPro" id="IPR036864">
    <property type="entry name" value="Zn2-C6_fun-type_DNA-bd_sf"/>
</dbReference>
<evidence type="ECO:0000256" key="7">
    <source>
        <dbReference type="ARBA" id="ARBA00023242"/>
    </source>
</evidence>
<evidence type="ECO:0000256" key="6">
    <source>
        <dbReference type="ARBA" id="ARBA00023163"/>
    </source>
</evidence>
<dbReference type="CDD" id="cd12148">
    <property type="entry name" value="fungal_TF_MHR"/>
    <property type="match status" value="1"/>
</dbReference>
<dbReference type="PANTHER" id="PTHR31668:SF18">
    <property type="entry name" value="MALTOSE FERMENTATION REGULATORY PROTEIN MAL13-RELATED"/>
    <property type="match status" value="1"/>
</dbReference>
<evidence type="ECO:0000256" key="2">
    <source>
        <dbReference type="ARBA" id="ARBA00022723"/>
    </source>
</evidence>
<comment type="caution">
    <text evidence="10">The sequence shown here is derived from an EMBL/GenBank/DDBJ whole genome shotgun (WGS) entry which is preliminary data.</text>
</comment>
<feature type="domain" description="Zn(2)-C6 fungal-type" evidence="9">
    <location>
        <begin position="22"/>
        <end position="53"/>
    </location>
</feature>
<keyword evidence="11" id="KW-1185">Reference proteome</keyword>
<dbReference type="PANTHER" id="PTHR31668">
    <property type="entry name" value="GLUCOSE TRANSPORT TRANSCRIPTION REGULATOR RGT1-RELATED-RELATED"/>
    <property type="match status" value="1"/>
</dbReference>
<sequence length="528" mass="58451">MPRPSPQSKSRWDALSMSPKRACDVCILRKVKCSGSWPCDTCRDAAKHVSCTYLRPARKRGPKGRTPRQQEPQRESLGEDAHGDDHLELDGPPSPSQAGTTRSISKDVLVPILRLYQQHSYGVWPVVNADVLLGVLDDIDPDNTSHEDENLACLITALCAATMAQLHLAPVTDGSAMVDSTTLAQACLRIQGNCGTHREHLDVSSVLTSFFLHVYHAKVNQRTSAMMYIQEAISGARILRLDEPLSRLSSNASQNGNLIANMQLIFPLLWVSERGYALHLGLSPSYIDSPLLESLEDSPEADAHAQGLLDLVNLFIAFDQISIGRKCHRGRSVFDLTGTEMKLSSMHLELTDCISTRTADCHITRQWMRIILWQEALTGGLLSSSSDSLVMTFGFPAQVCHDLLLSLRHISETDLLPLGRDQLLKCWEVANSLGDVLLASNQSQPRFEFGPQDFLHALYQKLLPFLEQDPALKFVLQAKTAEVLVMAPARLLTEVSPDWSLARDSDERVGDWTQVSAMHLHLVPSSNL</sequence>
<dbReference type="PROSITE" id="PS50048">
    <property type="entry name" value="ZN2_CY6_FUNGAL_2"/>
    <property type="match status" value="1"/>
</dbReference>
<evidence type="ECO:0000256" key="1">
    <source>
        <dbReference type="ARBA" id="ARBA00004123"/>
    </source>
</evidence>